<reference evidence="2 3" key="2">
    <citation type="submission" date="2018-11" db="EMBL/GenBank/DDBJ databases">
        <authorList>
            <consortium name="Pathogen Informatics"/>
        </authorList>
    </citation>
    <scope>NUCLEOTIDE SEQUENCE [LARGE SCALE GENOMIC DNA]</scope>
</reference>
<keyword evidence="3" id="KW-1185">Reference proteome</keyword>
<dbReference type="AlphaFoldDB" id="A0A0M3JIA4"/>
<accession>A0A0M3JIA4</accession>
<gene>
    <name evidence="2" type="ORF">ASIM_LOCUS7140</name>
</gene>
<organism evidence="4">
    <name type="scientific">Anisakis simplex</name>
    <name type="common">Herring worm</name>
    <dbReference type="NCBI Taxonomy" id="6269"/>
    <lineage>
        <taxon>Eukaryota</taxon>
        <taxon>Metazoa</taxon>
        <taxon>Ecdysozoa</taxon>
        <taxon>Nematoda</taxon>
        <taxon>Chromadorea</taxon>
        <taxon>Rhabditida</taxon>
        <taxon>Spirurina</taxon>
        <taxon>Ascaridomorpha</taxon>
        <taxon>Ascaridoidea</taxon>
        <taxon>Anisakidae</taxon>
        <taxon>Anisakis</taxon>
        <taxon>Anisakis simplex complex</taxon>
    </lineage>
</organism>
<evidence type="ECO:0000313" key="2">
    <source>
        <dbReference type="EMBL" id="VDK28597.1"/>
    </source>
</evidence>
<keyword evidence="1" id="KW-0812">Transmembrane</keyword>
<name>A0A0M3JIA4_ANISI</name>
<sequence>MMDSGSGVKPCHFLLNSIFGNNCPTAKPSNTDAAAGDTKAFSQIWTNSLMDALVFIFVRLFAIPRWFLALLVSTKWLAARTIDAVVGVLLRRILQIAFTESNCVRMVTLIQDALFSADQSTTTD</sequence>
<protein>
    <submittedName>
        <fullName evidence="4">Ion_trans domain-containing protein</fullName>
    </submittedName>
</protein>
<evidence type="ECO:0000313" key="4">
    <source>
        <dbReference type="WBParaSite" id="ASIM_0000736901-mRNA-1"/>
    </source>
</evidence>
<keyword evidence="1" id="KW-1133">Transmembrane helix</keyword>
<feature type="transmembrane region" description="Helical" evidence="1">
    <location>
        <begin position="52"/>
        <end position="72"/>
    </location>
</feature>
<reference evidence="4" key="1">
    <citation type="submission" date="2017-02" db="UniProtKB">
        <authorList>
            <consortium name="WormBaseParasite"/>
        </authorList>
    </citation>
    <scope>IDENTIFICATION</scope>
</reference>
<dbReference type="EMBL" id="UYRR01016750">
    <property type="protein sequence ID" value="VDK28597.1"/>
    <property type="molecule type" value="Genomic_DNA"/>
</dbReference>
<evidence type="ECO:0000313" key="3">
    <source>
        <dbReference type="Proteomes" id="UP000267096"/>
    </source>
</evidence>
<dbReference type="Proteomes" id="UP000267096">
    <property type="component" value="Unassembled WGS sequence"/>
</dbReference>
<evidence type="ECO:0000256" key="1">
    <source>
        <dbReference type="SAM" id="Phobius"/>
    </source>
</evidence>
<dbReference type="WBParaSite" id="ASIM_0000736901-mRNA-1">
    <property type="protein sequence ID" value="ASIM_0000736901-mRNA-1"/>
    <property type="gene ID" value="ASIM_0000736901"/>
</dbReference>
<keyword evidence="1" id="KW-0472">Membrane</keyword>
<proteinExistence type="predicted"/>